<dbReference type="CDD" id="cd16913">
    <property type="entry name" value="YkuD_like"/>
    <property type="match status" value="1"/>
</dbReference>
<dbReference type="InterPro" id="IPR005490">
    <property type="entry name" value="LD_TPept_cat_dom"/>
</dbReference>
<feature type="domain" description="L,D-TPase catalytic" evidence="9">
    <location>
        <begin position="195"/>
        <end position="328"/>
    </location>
</feature>
<feature type="active site" description="Proton donor/acceptor" evidence="7">
    <location>
        <position position="288"/>
    </location>
</feature>
<dbReference type="EMBL" id="SAWZ01000004">
    <property type="protein sequence ID" value="RXR06087.1"/>
    <property type="molecule type" value="Genomic_DNA"/>
</dbReference>
<comment type="similarity">
    <text evidence="2">Belongs to the YkuD family.</text>
</comment>
<dbReference type="GO" id="GO:0008360">
    <property type="term" value="P:regulation of cell shape"/>
    <property type="evidence" value="ECO:0007669"/>
    <property type="project" value="UniProtKB-UniRule"/>
</dbReference>
<accession>A0A4Q1JX10</accession>
<evidence type="ECO:0000256" key="7">
    <source>
        <dbReference type="PROSITE-ProRule" id="PRU01373"/>
    </source>
</evidence>
<evidence type="ECO:0000256" key="2">
    <source>
        <dbReference type="ARBA" id="ARBA00005992"/>
    </source>
</evidence>
<evidence type="ECO:0000256" key="8">
    <source>
        <dbReference type="SAM" id="SignalP"/>
    </source>
</evidence>
<dbReference type="GO" id="GO:0071555">
    <property type="term" value="P:cell wall organization"/>
    <property type="evidence" value="ECO:0007669"/>
    <property type="project" value="UniProtKB-UniRule"/>
</dbReference>
<dbReference type="SUPFAM" id="SSF47090">
    <property type="entry name" value="PGBD-like"/>
    <property type="match status" value="1"/>
</dbReference>
<keyword evidence="11" id="KW-1185">Reference proteome</keyword>
<dbReference type="RefSeq" id="WP_129470999.1">
    <property type="nucleotide sequence ID" value="NZ_SAWZ01000004.1"/>
</dbReference>
<reference evidence="10 11" key="1">
    <citation type="submission" date="2019-01" db="EMBL/GenBank/DDBJ databases">
        <title>Pseudoxanthomonas composti sp. nov., isolated from compost.</title>
        <authorList>
            <person name="Yang G."/>
        </authorList>
    </citation>
    <scope>NUCLEOTIDE SEQUENCE [LARGE SCALE GENOMIC DNA]</scope>
    <source>
        <strain evidence="10 11">GSS15</strain>
    </source>
</reference>
<comment type="pathway">
    <text evidence="1 7">Cell wall biogenesis; peptidoglycan biosynthesis.</text>
</comment>
<sequence>MSMRSNSPAAFLIALLAPLGTHAQNATSAAPALTQANEATALPADLKSPDSAPARLRLQVLLDRAQFGTGEIDARWGSNTERAIAAYQDARQLKPSGAIDEATWTALNQDAAPVLMEYRLTAQDIGKTYTAVPEDMMAQAKLPQLGYGSLLEELGERFHASPALLQALNPGADLGHEGTALWVPNVKAATPAKAASVVVDKSDLSVTLRDDKGQVYARYPASTGSEHDPLPLGRWKIKGVARDPHFQYNPKLFWDADPRHAKAKIAPGPNNPVGIVWVDLDKPHYGIHGTPEPGHIGKTESHGCIRLTNWDAAALASAVKPGTPAILQE</sequence>
<feature type="active site" description="Nucleophile" evidence="7">
    <location>
        <position position="304"/>
    </location>
</feature>
<keyword evidence="4 7" id="KW-0133">Cell shape</keyword>
<dbReference type="UniPathway" id="UPA00219"/>
<evidence type="ECO:0000256" key="6">
    <source>
        <dbReference type="ARBA" id="ARBA00023316"/>
    </source>
</evidence>
<dbReference type="GO" id="GO:0071972">
    <property type="term" value="F:peptidoglycan L,D-transpeptidase activity"/>
    <property type="evidence" value="ECO:0007669"/>
    <property type="project" value="TreeGrafter"/>
</dbReference>
<keyword evidence="6 7" id="KW-0961">Cell wall biogenesis/degradation</keyword>
<evidence type="ECO:0000256" key="1">
    <source>
        <dbReference type="ARBA" id="ARBA00004752"/>
    </source>
</evidence>
<dbReference type="PANTHER" id="PTHR30582:SF30">
    <property type="entry name" value="BLR4375 PROTEIN"/>
    <property type="match status" value="1"/>
</dbReference>
<dbReference type="InterPro" id="IPR002477">
    <property type="entry name" value="Peptidoglycan-bd-like"/>
</dbReference>
<evidence type="ECO:0000313" key="11">
    <source>
        <dbReference type="Proteomes" id="UP000289784"/>
    </source>
</evidence>
<dbReference type="Gene3D" id="1.10.101.10">
    <property type="entry name" value="PGBD-like superfamily/PGBD"/>
    <property type="match status" value="1"/>
</dbReference>
<evidence type="ECO:0000256" key="3">
    <source>
        <dbReference type="ARBA" id="ARBA00022679"/>
    </source>
</evidence>
<dbReference type="SUPFAM" id="SSF141523">
    <property type="entry name" value="L,D-transpeptidase catalytic domain-like"/>
    <property type="match status" value="1"/>
</dbReference>
<feature type="signal peptide" evidence="8">
    <location>
        <begin position="1"/>
        <end position="23"/>
    </location>
</feature>
<dbReference type="AlphaFoldDB" id="A0A4Q1JX10"/>
<proteinExistence type="inferred from homology"/>
<dbReference type="Pfam" id="PF01471">
    <property type="entry name" value="PG_binding_1"/>
    <property type="match status" value="1"/>
</dbReference>
<keyword evidence="3" id="KW-0808">Transferase</keyword>
<dbReference type="InterPro" id="IPR050979">
    <property type="entry name" value="LD-transpeptidase"/>
</dbReference>
<dbReference type="Gene3D" id="2.40.440.10">
    <property type="entry name" value="L,D-transpeptidase catalytic domain-like"/>
    <property type="match status" value="1"/>
</dbReference>
<dbReference type="InterPro" id="IPR036365">
    <property type="entry name" value="PGBD-like_sf"/>
</dbReference>
<feature type="chain" id="PRO_5020535306" evidence="8">
    <location>
        <begin position="24"/>
        <end position="329"/>
    </location>
</feature>
<dbReference type="Proteomes" id="UP000289784">
    <property type="component" value="Unassembled WGS sequence"/>
</dbReference>
<dbReference type="GO" id="GO:0018104">
    <property type="term" value="P:peptidoglycan-protein cross-linking"/>
    <property type="evidence" value="ECO:0007669"/>
    <property type="project" value="TreeGrafter"/>
</dbReference>
<dbReference type="OrthoDB" id="9787225at2"/>
<evidence type="ECO:0000256" key="5">
    <source>
        <dbReference type="ARBA" id="ARBA00022984"/>
    </source>
</evidence>
<keyword evidence="8" id="KW-0732">Signal</keyword>
<organism evidence="10 11">
    <name type="scientific">Pseudoxanthomonas composti</name>
    <dbReference type="NCBI Taxonomy" id="2137479"/>
    <lineage>
        <taxon>Bacteria</taxon>
        <taxon>Pseudomonadati</taxon>
        <taxon>Pseudomonadota</taxon>
        <taxon>Gammaproteobacteria</taxon>
        <taxon>Lysobacterales</taxon>
        <taxon>Lysobacteraceae</taxon>
        <taxon>Pseudoxanthomonas</taxon>
    </lineage>
</organism>
<evidence type="ECO:0000259" key="9">
    <source>
        <dbReference type="PROSITE" id="PS52029"/>
    </source>
</evidence>
<dbReference type="Pfam" id="PF03734">
    <property type="entry name" value="YkuD"/>
    <property type="match status" value="1"/>
</dbReference>
<evidence type="ECO:0000313" key="10">
    <source>
        <dbReference type="EMBL" id="RXR06087.1"/>
    </source>
</evidence>
<dbReference type="InterPro" id="IPR038063">
    <property type="entry name" value="Transpep_catalytic_dom"/>
</dbReference>
<protein>
    <submittedName>
        <fullName evidence="10">Murein L,D-transpeptidase</fullName>
    </submittedName>
</protein>
<keyword evidence="5 7" id="KW-0573">Peptidoglycan synthesis</keyword>
<comment type="caution">
    <text evidence="10">The sequence shown here is derived from an EMBL/GenBank/DDBJ whole genome shotgun (WGS) entry which is preliminary data.</text>
</comment>
<name>A0A4Q1JX10_9GAMM</name>
<evidence type="ECO:0000256" key="4">
    <source>
        <dbReference type="ARBA" id="ARBA00022960"/>
    </source>
</evidence>
<dbReference type="InterPro" id="IPR036366">
    <property type="entry name" value="PGBDSf"/>
</dbReference>
<dbReference type="GO" id="GO:0016740">
    <property type="term" value="F:transferase activity"/>
    <property type="evidence" value="ECO:0007669"/>
    <property type="project" value="UniProtKB-KW"/>
</dbReference>
<gene>
    <name evidence="10" type="ORF">EPA99_09620</name>
</gene>
<dbReference type="PANTHER" id="PTHR30582">
    <property type="entry name" value="L,D-TRANSPEPTIDASE"/>
    <property type="match status" value="1"/>
</dbReference>
<dbReference type="GO" id="GO:0005576">
    <property type="term" value="C:extracellular region"/>
    <property type="evidence" value="ECO:0007669"/>
    <property type="project" value="TreeGrafter"/>
</dbReference>
<dbReference type="PROSITE" id="PS52029">
    <property type="entry name" value="LD_TPASE"/>
    <property type="match status" value="1"/>
</dbReference>